<accession>A0A7T8QWJ5</accession>
<dbReference type="GO" id="GO:0036503">
    <property type="term" value="P:ERAD pathway"/>
    <property type="evidence" value="ECO:0007669"/>
    <property type="project" value="TreeGrafter"/>
</dbReference>
<evidence type="ECO:0000313" key="3">
    <source>
        <dbReference type="EMBL" id="QQP57696.1"/>
    </source>
</evidence>
<sequence length="382" mass="42972">MVEWGFTPLRKLELEGKDINYMSTRLANDAAVQEKLDAARISAAKTSPMMGCVNDVIQYLDQESLQPLIPPLVELIKSSVGINTKGVTAHFVISLTTHCPLDMMTFTGKLLAAFVTGLSDRNRTVRKIYAGVIGHLMKTAKDSSVEKLVNKLSNWYLSDNSRLSVAYTFQAINQYNHDVIESHAAKFMPIVFMAMHESAEESSEDSGTTQEDILQIWKDIWNEGTSTSESGIILYLREIVELLSSSMEAQQWKVKSQAAKAMAPSHLPYETSYPMNIGRSYALSYSKALQDIDKKEEKEIEGGEDKAFEENASKKRRVKYEENNPAEPEDKLKLELQRTIFEALGRAWPKNTSSTQKTYILELLELIQAHVESTTIKNLTCL</sequence>
<dbReference type="InterPro" id="IPR055443">
    <property type="entry name" value="HEAT_ECM29"/>
</dbReference>
<keyword evidence="4" id="KW-1185">Reference proteome</keyword>
<reference evidence="4" key="1">
    <citation type="submission" date="2021-01" db="EMBL/GenBank/DDBJ databases">
        <title>Caligus Genome Assembly.</title>
        <authorList>
            <person name="Gallardo-Escarate C."/>
        </authorList>
    </citation>
    <scope>NUCLEOTIDE SEQUENCE [LARGE SCALE GENOMIC DNA]</scope>
</reference>
<organism evidence="3 4">
    <name type="scientific">Caligus rogercresseyi</name>
    <name type="common">Sea louse</name>
    <dbReference type="NCBI Taxonomy" id="217165"/>
    <lineage>
        <taxon>Eukaryota</taxon>
        <taxon>Metazoa</taxon>
        <taxon>Ecdysozoa</taxon>
        <taxon>Arthropoda</taxon>
        <taxon>Crustacea</taxon>
        <taxon>Multicrustacea</taxon>
        <taxon>Hexanauplia</taxon>
        <taxon>Copepoda</taxon>
        <taxon>Siphonostomatoida</taxon>
        <taxon>Caligidae</taxon>
        <taxon>Caligus</taxon>
    </lineage>
</organism>
<dbReference type="InterPro" id="IPR016024">
    <property type="entry name" value="ARM-type_fold"/>
</dbReference>
<name>A0A7T8QWJ5_CALRO</name>
<dbReference type="GO" id="GO:0005737">
    <property type="term" value="C:cytoplasm"/>
    <property type="evidence" value="ECO:0007669"/>
    <property type="project" value="TreeGrafter"/>
</dbReference>
<dbReference type="InterPro" id="IPR011989">
    <property type="entry name" value="ARM-like"/>
</dbReference>
<dbReference type="PANTHER" id="PTHR23346:SF19">
    <property type="entry name" value="PROTEASOME ADAPTER AND SCAFFOLD PROTEIN ECM29"/>
    <property type="match status" value="1"/>
</dbReference>
<dbReference type="PANTHER" id="PTHR23346">
    <property type="entry name" value="TRANSLATIONAL ACTIVATOR GCN1-RELATED"/>
    <property type="match status" value="1"/>
</dbReference>
<protein>
    <recommendedName>
        <fullName evidence="2">Proteasome adapter and scaffold protein ECM29 HEAT-repeat domain-containing protein</fullName>
    </recommendedName>
</protein>
<evidence type="ECO:0000259" key="2">
    <source>
        <dbReference type="Pfam" id="PF24492"/>
    </source>
</evidence>
<feature type="domain" description="Proteasome adapter and scaffold protein ECM29 HEAT-repeat" evidence="2">
    <location>
        <begin position="13"/>
        <end position="157"/>
    </location>
</feature>
<feature type="non-terminal residue" evidence="3">
    <location>
        <position position="382"/>
    </location>
</feature>
<proteinExistence type="predicted"/>
<keyword evidence="1" id="KW-0677">Repeat</keyword>
<dbReference type="EMBL" id="CP045891">
    <property type="protein sequence ID" value="QQP57696.1"/>
    <property type="molecule type" value="Genomic_DNA"/>
</dbReference>
<gene>
    <name evidence="3" type="ORF">FKW44_002769</name>
</gene>
<evidence type="ECO:0000256" key="1">
    <source>
        <dbReference type="ARBA" id="ARBA00022737"/>
    </source>
</evidence>
<dbReference type="SUPFAM" id="SSF48371">
    <property type="entry name" value="ARM repeat"/>
    <property type="match status" value="1"/>
</dbReference>
<dbReference type="AlphaFoldDB" id="A0A7T8QWJ5"/>
<dbReference type="Gene3D" id="1.25.10.10">
    <property type="entry name" value="Leucine-rich Repeat Variant"/>
    <property type="match status" value="1"/>
</dbReference>
<dbReference type="GO" id="GO:0060090">
    <property type="term" value="F:molecular adaptor activity"/>
    <property type="evidence" value="ECO:0007669"/>
    <property type="project" value="TreeGrafter"/>
</dbReference>
<evidence type="ECO:0000313" key="4">
    <source>
        <dbReference type="Proteomes" id="UP000595437"/>
    </source>
</evidence>
<dbReference type="Pfam" id="PF24492">
    <property type="entry name" value="HEAT_ECM29"/>
    <property type="match status" value="1"/>
</dbReference>
<dbReference type="GO" id="GO:0005634">
    <property type="term" value="C:nucleus"/>
    <property type="evidence" value="ECO:0007669"/>
    <property type="project" value="TreeGrafter"/>
</dbReference>
<dbReference type="Proteomes" id="UP000595437">
    <property type="component" value="Chromosome 2"/>
</dbReference>
<dbReference type="OrthoDB" id="16066at2759"/>